<proteinExistence type="predicted"/>
<protein>
    <submittedName>
        <fullName evidence="2">Uncharacterized protein</fullName>
    </submittedName>
</protein>
<evidence type="ECO:0000313" key="3">
    <source>
        <dbReference type="Proteomes" id="UP001165685"/>
    </source>
</evidence>
<dbReference type="Proteomes" id="UP001165685">
    <property type="component" value="Unassembled WGS sequence"/>
</dbReference>
<name>A0ABT4TRE6_9ACTN</name>
<gene>
    <name evidence="2" type="ORF">O4U47_22425</name>
</gene>
<evidence type="ECO:0000256" key="1">
    <source>
        <dbReference type="SAM" id="MobiDB-lite"/>
    </source>
</evidence>
<organism evidence="2 3">
    <name type="scientific">Nocardiopsis suaedae</name>
    <dbReference type="NCBI Taxonomy" id="3018444"/>
    <lineage>
        <taxon>Bacteria</taxon>
        <taxon>Bacillati</taxon>
        <taxon>Actinomycetota</taxon>
        <taxon>Actinomycetes</taxon>
        <taxon>Streptosporangiales</taxon>
        <taxon>Nocardiopsidaceae</taxon>
        <taxon>Nocardiopsis</taxon>
    </lineage>
</organism>
<comment type="caution">
    <text evidence="2">The sequence shown here is derived from an EMBL/GenBank/DDBJ whole genome shotgun (WGS) entry which is preliminary data.</text>
</comment>
<dbReference type="EMBL" id="JAQFWP010000050">
    <property type="protein sequence ID" value="MDA2807279.1"/>
    <property type="molecule type" value="Genomic_DNA"/>
</dbReference>
<dbReference type="Gene3D" id="2.50.20.20">
    <property type="match status" value="1"/>
</dbReference>
<sequence>MVAKALDSSTSAHWQLDSYEGGDMVAVDTGRLSCSADGSGVYSIDGGESKLSATSEFSPGGSAEETMPADIQAAGGTATDEELFSAEGDESWEIDSGETPTDYRIDETIARQVNCSHITAALAEAELEYDGTGEAAGVPADRWRGEATVSTLAEHAKGFAAQDYGQLTDMDLGKARLEIELWIDAENRPVVYYQHLSPQQSGLQDRWFAMTLTEWDEAEEVTAP</sequence>
<accession>A0ABT4TRE6</accession>
<evidence type="ECO:0000313" key="2">
    <source>
        <dbReference type="EMBL" id="MDA2807279.1"/>
    </source>
</evidence>
<feature type="region of interest" description="Disordered" evidence="1">
    <location>
        <begin position="47"/>
        <end position="66"/>
    </location>
</feature>
<keyword evidence="3" id="KW-1185">Reference proteome</keyword>
<reference evidence="2" key="1">
    <citation type="submission" date="2023-01" db="EMBL/GenBank/DDBJ databases">
        <title>Draft genome sequence of Nocardiopsis sp. LSu2-4 isolated from halophytes.</title>
        <authorList>
            <person name="Duangmal K."/>
            <person name="Chantavorakit T."/>
        </authorList>
    </citation>
    <scope>NUCLEOTIDE SEQUENCE</scope>
    <source>
        <strain evidence="2">LSu2-4</strain>
    </source>
</reference>
<dbReference type="RefSeq" id="WP_270679908.1">
    <property type="nucleotide sequence ID" value="NZ_JAQFWP010000050.1"/>
</dbReference>